<keyword evidence="7" id="KW-1185">Reference proteome</keyword>
<dbReference type="Pfam" id="PF10507">
    <property type="entry name" value="TMEM65"/>
    <property type="match status" value="1"/>
</dbReference>
<evidence type="ECO:0000256" key="1">
    <source>
        <dbReference type="ARBA" id="ARBA00004141"/>
    </source>
</evidence>
<feature type="transmembrane region" description="Helical" evidence="5">
    <location>
        <begin position="12"/>
        <end position="42"/>
    </location>
</feature>
<comment type="subcellular location">
    <subcellularLocation>
        <location evidence="1">Membrane</location>
        <topology evidence="1">Multi-pass membrane protein</topology>
    </subcellularLocation>
</comment>
<keyword evidence="2 5" id="KW-0812">Transmembrane</keyword>
<protein>
    <submittedName>
        <fullName evidence="6">Uncharacterized protein</fullName>
    </submittedName>
</protein>
<gene>
    <name evidence="6" type="ORF">cyc_00232</name>
</gene>
<dbReference type="GO" id="GO:0005739">
    <property type="term" value="C:mitochondrion"/>
    <property type="evidence" value="ECO:0007669"/>
    <property type="project" value="TreeGrafter"/>
</dbReference>
<dbReference type="PANTHER" id="PTHR21706:SF15">
    <property type="entry name" value="TRANSMEMBRANE PROTEIN 65"/>
    <property type="match status" value="1"/>
</dbReference>
<keyword evidence="3 5" id="KW-1133">Transmembrane helix</keyword>
<proteinExistence type="predicted"/>
<dbReference type="VEuPathDB" id="ToxoDB:cyc_00232"/>
<evidence type="ECO:0000256" key="2">
    <source>
        <dbReference type="ARBA" id="ARBA00022692"/>
    </source>
</evidence>
<accession>A0A1D3D3J0</accession>
<sequence length="146" mass="15841">MLLCGEIIDLQLGVALGLSTLAAAGLGNLVSCASGVVTGGFIERFVYRFKWPPTARLSPQQAETSAARNAHLVGSVAVAWPLRVVVSSVLFCLLWRQKDAGLEQMLELIVFRPCLPVPYREVDAACLSPQRRKKRCRSDEEGKTAG</sequence>
<evidence type="ECO:0000313" key="7">
    <source>
        <dbReference type="Proteomes" id="UP000095192"/>
    </source>
</evidence>
<evidence type="ECO:0000256" key="4">
    <source>
        <dbReference type="ARBA" id="ARBA00023136"/>
    </source>
</evidence>
<dbReference type="VEuPathDB" id="ToxoDB:LOC34617436"/>
<dbReference type="InParanoid" id="A0A1D3D3J0"/>
<dbReference type="EMBL" id="JROU02000895">
    <property type="protein sequence ID" value="OEH78014.1"/>
    <property type="molecule type" value="Genomic_DNA"/>
</dbReference>
<dbReference type="GO" id="GO:0016020">
    <property type="term" value="C:membrane"/>
    <property type="evidence" value="ECO:0007669"/>
    <property type="project" value="UniProtKB-SubCell"/>
</dbReference>
<organism evidence="6 7">
    <name type="scientific">Cyclospora cayetanensis</name>
    <dbReference type="NCBI Taxonomy" id="88456"/>
    <lineage>
        <taxon>Eukaryota</taxon>
        <taxon>Sar</taxon>
        <taxon>Alveolata</taxon>
        <taxon>Apicomplexa</taxon>
        <taxon>Conoidasida</taxon>
        <taxon>Coccidia</taxon>
        <taxon>Eucoccidiorida</taxon>
        <taxon>Eimeriorina</taxon>
        <taxon>Eimeriidae</taxon>
        <taxon>Cyclospora</taxon>
    </lineage>
</organism>
<evidence type="ECO:0000313" key="6">
    <source>
        <dbReference type="EMBL" id="OEH78014.1"/>
    </source>
</evidence>
<dbReference type="PANTHER" id="PTHR21706">
    <property type="entry name" value="TRANSMEMBRANE PROTEIN 65"/>
    <property type="match status" value="1"/>
</dbReference>
<dbReference type="AlphaFoldDB" id="A0A1D3D3J0"/>
<keyword evidence="4 5" id="KW-0472">Membrane</keyword>
<evidence type="ECO:0000256" key="3">
    <source>
        <dbReference type="ARBA" id="ARBA00022989"/>
    </source>
</evidence>
<comment type="caution">
    <text evidence="6">The sequence shown here is derived from an EMBL/GenBank/DDBJ whole genome shotgun (WGS) entry which is preliminary data.</text>
</comment>
<reference evidence="6 7" key="1">
    <citation type="journal article" date="2016" name="BMC Genomics">
        <title>Comparative genomics reveals Cyclospora cayetanensis possesses coccidia-like metabolism and invasion components but unique surface antigens.</title>
        <authorList>
            <person name="Liu S."/>
            <person name="Wang L."/>
            <person name="Zheng H."/>
            <person name="Xu Z."/>
            <person name="Roellig D.M."/>
            <person name="Li N."/>
            <person name="Frace M.A."/>
            <person name="Tang K."/>
            <person name="Arrowood M.J."/>
            <person name="Moss D.M."/>
            <person name="Zhang L."/>
            <person name="Feng Y."/>
            <person name="Xiao L."/>
        </authorList>
    </citation>
    <scope>NUCLEOTIDE SEQUENCE [LARGE SCALE GENOMIC DNA]</scope>
    <source>
        <strain evidence="6 7">CHN_HEN01</strain>
    </source>
</reference>
<dbReference type="InterPro" id="IPR019537">
    <property type="entry name" value="TMEM65"/>
</dbReference>
<evidence type="ECO:0000256" key="5">
    <source>
        <dbReference type="SAM" id="Phobius"/>
    </source>
</evidence>
<name>A0A1D3D3J0_9EIME</name>
<dbReference type="Proteomes" id="UP000095192">
    <property type="component" value="Unassembled WGS sequence"/>
</dbReference>